<evidence type="ECO:0000313" key="8">
    <source>
        <dbReference type="EMBL" id="MRX83216.1"/>
    </source>
</evidence>
<name>A0A6N7RPN7_9ACTN</name>
<keyword evidence="2" id="KW-1277">Toxin-antitoxin system</keyword>
<dbReference type="RefSeq" id="WP_154334031.1">
    <property type="nucleotide sequence ID" value="NZ_VTFY01000009.1"/>
</dbReference>
<dbReference type="GO" id="GO:0004519">
    <property type="term" value="F:endonuclease activity"/>
    <property type="evidence" value="ECO:0007669"/>
    <property type="project" value="UniProtKB-KW"/>
</dbReference>
<dbReference type="Gene3D" id="3.30.920.30">
    <property type="entry name" value="Hypothetical protein"/>
    <property type="match status" value="1"/>
</dbReference>
<keyword evidence="3" id="KW-0540">Nuclease</keyword>
<evidence type="ECO:0000256" key="1">
    <source>
        <dbReference type="ARBA" id="ARBA00006620"/>
    </source>
</evidence>
<dbReference type="EMBL" id="VTFY01000009">
    <property type="protein sequence ID" value="MRX83216.1"/>
    <property type="molecule type" value="Genomic_DNA"/>
</dbReference>
<proteinExistence type="inferred from homology"/>
<organism evidence="8 9">
    <name type="scientific">Eggerthella guodeyinii</name>
    <dbReference type="NCBI Taxonomy" id="2690837"/>
    <lineage>
        <taxon>Bacteria</taxon>
        <taxon>Bacillati</taxon>
        <taxon>Actinomycetota</taxon>
        <taxon>Coriobacteriia</taxon>
        <taxon>Eggerthellales</taxon>
        <taxon>Eggerthellaceae</taxon>
        <taxon>Eggerthella</taxon>
    </lineage>
</organism>
<protein>
    <submittedName>
        <fullName evidence="8">Addiction module toxin, HicA family</fullName>
    </submittedName>
</protein>
<dbReference type="InterPro" id="IPR038570">
    <property type="entry name" value="HicA_sf"/>
</dbReference>
<reference evidence="9" key="1">
    <citation type="submission" date="2019-08" db="EMBL/GenBank/DDBJ databases">
        <title>Arthrobacter sp. nov., isolated from plateau pika and Tibetan wild ass.</title>
        <authorList>
            <person name="Ge Y."/>
        </authorList>
    </citation>
    <scope>NUCLEOTIDE SEQUENCE [LARGE SCALE GENOMIC DNA]</scope>
    <source>
        <strain evidence="9">HF-4214</strain>
    </source>
</reference>
<keyword evidence="7" id="KW-0346">Stress response</keyword>
<accession>A0A6N7RPN7</accession>
<dbReference type="GO" id="GO:0003729">
    <property type="term" value="F:mRNA binding"/>
    <property type="evidence" value="ECO:0007669"/>
    <property type="project" value="InterPro"/>
</dbReference>
<dbReference type="SUPFAM" id="SSF54786">
    <property type="entry name" value="YcfA/nrd intein domain"/>
    <property type="match status" value="1"/>
</dbReference>
<keyword evidence="6" id="KW-0694">RNA-binding</keyword>
<evidence type="ECO:0000256" key="7">
    <source>
        <dbReference type="ARBA" id="ARBA00023016"/>
    </source>
</evidence>
<evidence type="ECO:0000256" key="3">
    <source>
        <dbReference type="ARBA" id="ARBA00022722"/>
    </source>
</evidence>
<comment type="similarity">
    <text evidence="1">Belongs to the HicA mRNA interferase family.</text>
</comment>
<dbReference type="Proteomes" id="UP000438093">
    <property type="component" value="Unassembled WGS sequence"/>
</dbReference>
<dbReference type="GO" id="GO:0016787">
    <property type="term" value="F:hydrolase activity"/>
    <property type="evidence" value="ECO:0007669"/>
    <property type="project" value="UniProtKB-KW"/>
</dbReference>
<dbReference type="AlphaFoldDB" id="A0A6N7RPN7"/>
<dbReference type="Pfam" id="PF07927">
    <property type="entry name" value="HicA_toxin"/>
    <property type="match status" value="1"/>
</dbReference>
<evidence type="ECO:0000256" key="2">
    <source>
        <dbReference type="ARBA" id="ARBA00022649"/>
    </source>
</evidence>
<comment type="caution">
    <text evidence="8">The sequence shown here is derived from an EMBL/GenBank/DDBJ whole genome shotgun (WGS) entry which is preliminary data.</text>
</comment>
<evidence type="ECO:0000256" key="5">
    <source>
        <dbReference type="ARBA" id="ARBA00022801"/>
    </source>
</evidence>
<sequence>MNTKGKLVERFLSFPSDFRYAELKRLLECCGYSERDKGRTSGSRVVFEKEGQPPILLHKPHPPHKPVNQGRLREIAKQLGLW</sequence>
<gene>
    <name evidence="8" type="ORF">GJG86_12030</name>
</gene>
<evidence type="ECO:0000256" key="4">
    <source>
        <dbReference type="ARBA" id="ARBA00022759"/>
    </source>
</evidence>
<keyword evidence="9" id="KW-1185">Reference proteome</keyword>
<dbReference type="InterPro" id="IPR012933">
    <property type="entry name" value="HicA_mRNA_interferase"/>
</dbReference>
<keyword evidence="4" id="KW-0255">Endonuclease</keyword>
<keyword evidence="5" id="KW-0378">Hydrolase</keyword>
<evidence type="ECO:0000313" key="9">
    <source>
        <dbReference type="Proteomes" id="UP000438093"/>
    </source>
</evidence>
<evidence type="ECO:0000256" key="6">
    <source>
        <dbReference type="ARBA" id="ARBA00022884"/>
    </source>
</evidence>